<dbReference type="InterPro" id="IPR008927">
    <property type="entry name" value="6-PGluconate_DH-like_C_sf"/>
</dbReference>
<dbReference type="GO" id="GO:0006098">
    <property type="term" value="P:pentose-phosphate shunt"/>
    <property type="evidence" value="ECO:0007669"/>
    <property type="project" value="InterPro"/>
</dbReference>
<dbReference type="SUPFAM" id="SSF48179">
    <property type="entry name" value="6-phosphogluconate dehydrogenase C-terminal domain-like"/>
    <property type="match status" value="1"/>
</dbReference>
<dbReference type="Gene3D" id="3.40.50.720">
    <property type="entry name" value="NAD(P)-binding Rossmann-like Domain"/>
    <property type="match status" value="1"/>
</dbReference>
<dbReference type="InterPro" id="IPR004849">
    <property type="entry name" value="6DGDH_YqeC"/>
</dbReference>
<organism evidence="5 6">
    <name type="scientific">Marinithermus hydrothermalis (strain DSM 14884 / JCM 11576 / T1)</name>
    <dbReference type="NCBI Taxonomy" id="869210"/>
    <lineage>
        <taxon>Bacteria</taxon>
        <taxon>Thermotogati</taxon>
        <taxon>Deinococcota</taxon>
        <taxon>Deinococci</taxon>
        <taxon>Thermales</taxon>
        <taxon>Thermaceae</taxon>
        <taxon>Marinithermus</taxon>
    </lineage>
</organism>
<dbReference type="OrthoDB" id="9804542at2"/>
<accession>F2NLE7</accession>
<dbReference type="KEGG" id="mhd:Marky_1024"/>
<dbReference type="NCBIfam" id="TIGR00872">
    <property type="entry name" value="gnd_rel"/>
    <property type="match status" value="1"/>
</dbReference>
<dbReference type="GO" id="GO:0050661">
    <property type="term" value="F:NADP binding"/>
    <property type="evidence" value="ECO:0007669"/>
    <property type="project" value="InterPro"/>
</dbReference>
<evidence type="ECO:0000313" key="6">
    <source>
        <dbReference type="Proteomes" id="UP000007030"/>
    </source>
</evidence>
<dbReference type="Gene3D" id="1.10.1040.10">
    <property type="entry name" value="N-(1-d-carboxylethyl)-l-norvaline Dehydrogenase, domain 2"/>
    <property type="match status" value="1"/>
</dbReference>
<protein>
    <submittedName>
        <fullName evidence="5">6-phosphogluconate dehydrogenase, decarboxylating</fullName>
        <ecNumber evidence="5">1.1.1.44</ecNumber>
    </submittedName>
</protein>
<dbReference type="InterPro" id="IPR006183">
    <property type="entry name" value="Pgluconate_DH"/>
</dbReference>
<sequence>MELALIGLGKMGSGMSRRLLKQGFRVAGYDVNPGAVAALEPEGLRPLKAIQEVRTTLTAPRIVWLMLPAGTVTEEAVQTLGEVLEAGDLVVDGGNAFYKDSMRRAAWLEARGIQFADVGVSGGVWGERHGYGLMMGATAAAAARLEPILKALAPAPDKGWVHVGPVGAGHFAKMVHNGIEYALMQAYAEGFEILRQKKEFRIDLARLAEAWRHGTVIRSWLLDLTAAALAEDQDLEGVAPYVPDSGEGRWTVQEAVDLGVPVPTISGALWERFASQQEARYAYKLLAVMRRAFGGHAVKRNEG</sequence>
<reference evidence="5 6" key="1">
    <citation type="journal article" date="2012" name="Stand. Genomic Sci.">
        <title>Complete genome sequence of the aerobic, heterotroph Marinithermus hydrothermalis type strain (T1(T)) from a deep-sea hydrothermal vent chimney.</title>
        <authorList>
            <person name="Copeland A."/>
            <person name="Gu W."/>
            <person name="Yasawong M."/>
            <person name="Lapidus A."/>
            <person name="Lucas S."/>
            <person name="Deshpande S."/>
            <person name="Pagani I."/>
            <person name="Tapia R."/>
            <person name="Cheng J.F."/>
            <person name="Goodwin L.A."/>
            <person name="Pitluck S."/>
            <person name="Liolios K."/>
            <person name="Ivanova N."/>
            <person name="Mavromatis K."/>
            <person name="Mikhailova N."/>
            <person name="Pati A."/>
            <person name="Chen A."/>
            <person name="Palaniappan K."/>
            <person name="Land M."/>
            <person name="Pan C."/>
            <person name="Brambilla E.M."/>
            <person name="Rohde M."/>
            <person name="Tindall B.J."/>
            <person name="Sikorski J."/>
            <person name="Goker M."/>
            <person name="Detter J.C."/>
            <person name="Bristow J."/>
            <person name="Eisen J.A."/>
            <person name="Markowitz V."/>
            <person name="Hugenholtz P."/>
            <person name="Kyrpides N.C."/>
            <person name="Klenk H.P."/>
            <person name="Woyke T."/>
        </authorList>
    </citation>
    <scope>NUCLEOTIDE SEQUENCE [LARGE SCALE GENOMIC DNA]</scope>
    <source>
        <strain evidence="6">DSM 14884 / JCM 11576 / T1</strain>
    </source>
</reference>
<dbReference type="HOGENOM" id="CLU_024540_0_0_0"/>
<dbReference type="EC" id="1.1.1.44" evidence="5"/>
<gene>
    <name evidence="5" type="ordered locus">Marky_1024</name>
</gene>
<dbReference type="RefSeq" id="WP_013703814.1">
    <property type="nucleotide sequence ID" value="NC_015387.1"/>
</dbReference>
<dbReference type="InterPro" id="IPR036291">
    <property type="entry name" value="NAD(P)-bd_dom_sf"/>
</dbReference>
<evidence type="ECO:0000256" key="3">
    <source>
        <dbReference type="ARBA" id="ARBA00023064"/>
    </source>
</evidence>
<dbReference type="Pfam" id="PF00393">
    <property type="entry name" value="6PGD"/>
    <property type="match status" value="1"/>
</dbReference>
<dbReference type="InterPro" id="IPR002204">
    <property type="entry name" value="3-OH-isobutyrate_DH-rel_CS"/>
</dbReference>
<dbReference type="InterPro" id="IPR006115">
    <property type="entry name" value="6PGDH_NADP-bd"/>
</dbReference>
<keyword evidence="2 5" id="KW-0560">Oxidoreductase</keyword>
<dbReference type="eggNOG" id="COG1023">
    <property type="taxonomic scope" value="Bacteria"/>
</dbReference>
<evidence type="ECO:0000256" key="1">
    <source>
        <dbReference type="ARBA" id="ARBA00008419"/>
    </source>
</evidence>
<dbReference type="GO" id="GO:0004616">
    <property type="term" value="F:phosphogluconate dehydrogenase (decarboxylating) activity"/>
    <property type="evidence" value="ECO:0007669"/>
    <property type="project" value="UniProtKB-EC"/>
</dbReference>
<evidence type="ECO:0000313" key="5">
    <source>
        <dbReference type="EMBL" id="AEB11766.1"/>
    </source>
</evidence>
<dbReference type="SMART" id="SM01350">
    <property type="entry name" value="6PGD"/>
    <property type="match status" value="1"/>
</dbReference>
<dbReference type="EMBL" id="CP002630">
    <property type="protein sequence ID" value="AEB11766.1"/>
    <property type="molecule type" value="Genomic_DNA"/>
</dbReference>
<dbReference type="NCBIfam" id="NF007161">
    <property type="entry name" value="PRK09599.1"/>
    <property type="match status" value="1"/>
</dbReference>
<dbReference type="PROSITE" id="PS00895">
    <property type="entry name" value="3_HYDROXYISOBUT_DH"/>
    <property type="match status" value="1"/>
</dbReference>
<feature type="domain" description="6-phosphogluconate dehydrogenase C-terminal" evidence="4">
    <location>
        <begin position="169"/>
        <end position="303"/>
    </location>
</feature>
<evidence type="ECO:0000259" key="4">
    <source>
        <dbReference type="SMART" id="SM01350"/>
    </source>
</evidence>
<comment type="similarity">
    <text evidence="1">Belongs to the 6-phosphogluconate dehydrogenase family.</text>
</comment>
<dbReference type="Proteomes" id="UP000007030">
    <property type="component" value="Chromosome"/>
</dbReference>
<dbReference type="STRING" id="869210.Marky_1024"/>
<dbReference type="PANTHER" id="PTHR11811">
    <property type="entry name" value="6-PHOSPHOGLUCONATE DEHYDROGENASE"/>
    <property type="match status" value="1"/>
</dbReference>
<dbReference type="AlphaFoldDB" id="F2NLE7"/>
<evidence type="ECO:0000256" key="2">
    <source>
        <dbReference type="ARBA" id="ARBA00023002"/>
    </source>
</evidence>
<dbReference type="GO" id="GO:0019521">
    <property type="term" value="P:D-gluconate metabolic process"/>
    <property type="evidence" value="ECO:0007669"/>
    <property type="project" value="UniProtKB-KW"/>
</dbReference>
<keyword evidence="3" id="KW-0311">Gluconate utilization</keyword>
<proteinExistence type="inferred from homology"/>
<dbReference type="InterPro" id="IPR013328">
    <property type="entry name" value="6PGD_dom2"/>
</dbReference>
<dbReference type="Pfam" id="PF03446">
    <property type="entry name" value="NAD_binding_2"/>
    <property type="match status" value="1"/>
</dbReference>
<dbReference type="GO" id="GO:0016054">
    <property type="term" value="P:organic acid catabolic process"/>
    <property type="evidence" value="ECO:0007669"/>
    <property type="project" value="UniProtKB-ARBA"/>
</dbReference>
<keyword evidence="6" id="KW-1185">Reference proteome</keyword>
<dbReference type="SUPFAM" id="SSF51735">
    <property type="entry name" value="NAD(P)-binding Rossmann-fold domains"/>
    <property type="match status" value="1"/>
</dbReference>
<name>F2NLE7_MARHT</name>
<dbReference type="InterPro" id="IPR006114">
    <property type="entry name" value="6PGDH_C"/>
</dbReference>
<dbReference type="PRINTS" id="PR00076">
    <property type="entry name" value="6PGDHDRGNASE"/>
</dbReference>